<dbReference type="EMBL" id="CNFU01001372">
    <property type="protein sequence ID" value="CKT36218.1"/>
    <property type="molecule type" value="Genomic_DNA"/>
</dbReference>
<dbReference type="Proteomes" id="UP000045842">
    <property type="component" value="Unassembled WGS sequence"/>
</dbReference>
<evidence type="ECO:0000313" key="4">
    <source>
        <dbReference type="EMBL" id="CKR08773.1"/>
    </source>
</evidence>
<dbReference type="EMBL" id="CFOH01000028">
    <property type="protein sequence ID" value="CFE46674.1"/>
    <property type="molecule type" value="Genomic_DNA"/>
</dbReference>
<evidence type="ECO:0000313" key="13">
    <source>
        <dbReference type="Proteomes" id="UP000046947"/>
    </source>
</evidence>
<proteinExistence type="predicted"/>
<evidence type="ECO:0000313" key="3">
    <source>
        <dbReference type="EMBL" id="CFR88887.1"/>
    </source>
</evidence>
<dbReference type="EMBL" id="CSAD01000451">
    <property type="protein sequence ID" value="COW00988.1"/>
    <property type="molecule type" value="Genomic_DNA"/>
</dbReference>
<dbReference type="Proteomes" id="UP000044938">
    <property type="component" value="Unassembled WGS sequence"/>
</dbReference>
<dbReference type="Proteomes" id="UP000048289">
    <property type="component" value="Unassembled WGS sequence"/>
</dbReference>
<organism evidence="9 15">
    <name type="scientific">Mycobacterium tuberculosis</name>
    <dbReference type="NCBI Taxonomy" id="1773"/>
    <lineage>
        <taxon>Bacteria</taxon>
        <taxon>Bacillati</taxon>
        <taxon>Actinomycetota</taxon>
        <taxon>Actinomycetes</taxon>
        <taxon>Mycobacteriales</taxon>
        <taxon>Mycobacteriaceae</taxon>
        <taxon>Mycobacterium</taxon>
        <taxon>Mycobacterium tuberculosis complex</taxon>
    </lineage>
</organism>
<sequence length="161" mass="18110">MLLTKPPASYRLDIAAVKRSNDIGHRRKWGKPDGLGNRIDQTGRDIQIRISEPVVHRVHQEGFGVLPKARVHRDGRRSHQHIKRDPLRFRKGQDGIKRVAADRCRFVQDALGRGPGSVANAVPVPAVVCFVGEFTLHDSRQAPPRFFHLGRLTTVRLPELG</sequence>
<evidence type="ECO:0000313" key="1">
    <source>
        <dbReference type="EMBL" id="CFE39985.1"/>
    </source>
</evidence>
<dbReference type="EMBL" id="CNFT01000100">
    <property type="protein sequence ID" value="CKR08773.1"/>
    <property type="molecule type" value="Genomic_DNA"/>
</dbReference>
<evidence type="ECO:0000313" key="12">
    <source>
        <dbReference type="Proteomes" id="UP000046680"/>
    </source>
</evidence>
<dbReference type="Proteomes" id="UP000048600">
    <property type="component" value="Unassembled WGS sequence"/>
</dbReference>
<reference evidence="10 11" key="1">
    <citation type="submission" date="2015-03" db="EMBL/GenBank/DDBJ databases">
        <authorList>
            <consortium name="Pathogen Informatics"/>
        </authorList>
    </citation>
    <scope>NUCLEOTIDE SEQUENCE [LARGE SCALE GENOMIC DNA]</scope>
    <source>
        <strain evidence="5 16">Bir 172</strain>
        <strain evidence="4 18">Bir 185</strain>
        <strain evidence="6 17">Bir 187</strain>
        <strain evidence="3 12">C09601061</strain>
        <strain evidence="7 11">G09801536</strain>
        <strain evidence="1 14">G09901357</strain>
        <strain evidence="2 13">H09601792</strain>
        <strain evidence="8 10">M09401471</strain>
        <strain evidence="9 15">P00601463</strain>
    </source>
</reference>
<evidence type="ECO:0000313" key="5">
    <source>
        <dbReference type="EMBL" id="CKS05932.1"/>
    </source>
</evidence>
<evidence type="ECO:0000313" key="8">
    <source>
        <dbReference type="EMBL" id="COW15788.1"/>
    </source>
</evidence>
<dbReference type="EMBL" id="CNGE01000160">
    <property type="protein sequence ID" value="CKS05932.1"/>
    <property type="molecule type" value="Genomic_DNA"/>
</dbReference>
<dbReference type="EMBL" id="CFOE01000298">
    <property type="protein sequence ID" value="CFE39985.1"/>
    <property type="molecule type" value="Genomic_DNA"/>
</dbReference>
<dbReference type="Proteomes" id="UP000050164">
    <property type="component" value="Unassembled WGS sequence"/>
</dbReference>
<dbReference type="EMBL" id="CSAJ01000207">
    <property type="protein sequence ID" value="COW15788.1"/>
    <property type="molecule type" value="Genomic_DNA"/>
</dbReference>
<dbReference type="Proteomes" id="UP000049023">
    <property type="component" value="Unassembled WGS sequence"/>
</dbReference>
<accession>A0A655J897</accession>
<dbReference type="AlphaFoldDB" id="A0A655J897"/>
<evidence type="ECO:0000313" key="7">
    <source>
        <dbReference type="EMBL" id="COW00988.1"/>
    </source>
</evidence>
<evidence type="ECO:0000313" key="10">
    <source>
        <dbReference type="Proteomes" id="UP000044938"/>
    </source>
</evidence>
<gene>
    <name evidence="3" type="ORF">ERS007657_02726</name>
    <name evidence="7" type="ORF">ERS007679_02904</name>
    <name evidence="1" type="ORF">ERS007681_02337</name>
    <name evidence="2" type="ORF">ERS007688_00331</name>
    <name evidence="8" type="ORF">ERS007720_01862</name>
    <name evidence="9" type="ORF">ERS007741_02710</name>
    <name evidence="5" type="ORF">ERS027646_01190</name>
    <name evidence="4" type="ORF">ERS027659_00688</name>
    <name evidence="6" type="ORF">ERS027661_04251</name>
</gene>
<evidence type="ECO:0000313" key="16">
    <source>
        <dbReference type="Proteomes" id="UP000048948"/>
    </source>
</evidence>
<dbReference type="Proteomes" id="UP000046947">
    <property type="component" value="Unassembled WGS sequence"/>
</dbReference>
<evidence type="ECO:0000313" key="17">
    <source>
        <dbReference type="Proteomes" id="UP000049023"/>
    </source>
</evidence>
<dbReference type="EMBL" id="CGCX01001111">
    <property type="protein sequence ID" value="CFR88887.1"/>
    <property type="molecule type" value="Genomic_DNA"/>
</dbReference>
<evidence type="ECO:0000313" key="14">
    <source>
        <dbReference type="Proteomes" id="UP000048289"/>
    </source>
</evidence>
<name>A0A655J897_MYCTX</name>
<dbReference type="EMBL" id="CHKL01000337">
    <property type="protein sequence ID" value="COW56141.1"/>
    <property type="molecule type" value="Genomic_DNA"/>
</dbReference>
<dbReference type="Proteomes" id="UP000048948">
    <property type="component" value="Unassembled WGS sequence"/>
</dbReference>
<protein>
    <submittedName>
        <fullName evidence="9">Uncharacterized protein</fullName>
    </submittedName>
</protein>
<evidence type="ECO:0000313" key="15">
    <source>
        <dbReference type="Proteomes" id="UP000048600"/>
    </source>
</evidence>
<evidence type="ECO:0000313" key="18">
    <source>
        <dbReference type="Proteomes" id="UP000050164"/>
    </source>
</evidence>
<evidence type="ECO:0000313" key="2">
    <source>
        <dbReference type="EMBL" id="CFE46674.1"/>
    </source>
</evidence>
<dbReference type="Proteomes" id="UP000046680">
    <property type="component" value="Unassembled WGS sequence"/>
</dbReference>
<evidence type="ECO:0000313" key="11">
    <source>
        <dbReference type="Proteomes" id="UP000045842"/>
    </source>
</evidence>
<evidence type="ECO:0000313" key="6">
    <source>
        <dbReference type="EMBL" id="CKT36218.1"/>
    </source>
</evidence>
<evidence type="ECO:0000313" key="9">
    <source>
        <dbReference type="EMBL" id="COW56141.1"/>
    </source>
</evidence>